<evidence type="ECO:0000313" key="2">
    <source>
        <dbReference type="Proteomes" id="UP001497535"/>
    </source>
</evidence>
<gene>
    <name evidence="1" type="ORF">MENTE1834_LOCUS11796</name>
</gene>
<organism evidence="1 2">
    <name type="scientific">Meloidogyne enterolobii</name>
    <name type="common">Root-knot nematode worm</name>
    <name type="synonym">Meloidogyne mayaguensis</name>
    <dbReference type="NCBI Taxonomy" id="390850"/>
    <lineage>
        <taxon>Eukaryota</taxon>
        <taxon>Metazoa</taxon>
        <taxon>Ecdysozoa</taxon>
        <taxon>Nematoda</taxon>
        <taxon>Chromadorea</taxon>
        <taxon>Rhabditida</taxon>
        <taxon>Tylenchina</taxon>
        <taxon>Tylenchomorpha</taxon>
        <taxon>Tylenchoidea</taxon>
        <taxon>Meloidogynidae</taxon>
        <taxon>Meloidogyninae</taxon>
        <taxon>Meloidogyne</taxon>
    </lineage>
</organism>
<comment type="caution">
    <text evidence="1">The sequence shown here is derived from an EMBL/GenBank/DDBJ whole genome shotgun (WGS) entry which is preliminary data.</text>
</comment>
<dbReference type="EMBL" id="CAVMJV010000012">
    <property type="protein sequence ID" value="CAK5045613.1"/>
    <property type="molecule type" value="Genomic_DNA"/>
</dbReference>
<evidence type="ECO:0000313" key="1">
    <source>
        <dbReference type="EMBL" id="CAK5045613.1"/>
    </source>
</evidence>
<dbReference type="Proteomes" id="UP001497535">
    <property type="component" value="Unassembled WGS sequence"/>
</dbReference>
<keyword evidence="2" id="KW-1185">Reference proteome</keyword>
<sequence length="895" mass="100164">MLGELNIANESMAAELGPLAQQKGVVLVEQGEQLILQWKGENKEEICVNQNICERIAQKVQSLKEAVIAVVQLAREKIGASKAQKIVEKLIILDKWLNSVANPFLSESLILSPIAAETTEFTAKHKSFLAEITLQKLGRELETSLHFLATLLQGGGYRPETEQHVNNLLQTVKEHCIREKQQSDNFQRLASELELNDPNLVTIEAIDWSRSQVVSHQRQYSLFEQQCQQFMNFKEIQSENNFKKQNIQQPLIRTIKENKQKIINELGEYNNQQANLVQKINIENGDCQSSKVPPSIGPPLCSQLVREGQTVVLKTRIRGTPFPSVHWFYNDCPIDFERSDIGLSRHQDGQCILTIPRIKAENIAGRATSTATLNVLLGIGSPAAPSGQFQFPSSMKQQNRQQGPVYALIKSEGSESRRASDGDIIDPGYSSLANPPECFRPFPSEVTINEGEKAEVDCMILGNPRPKVQWFFNGRQIKSNAEFVELLNVGDTYSLRFNSARLECAGWYRLVAENIRGRCESLTLIHVRPKSLIPKPIGNNNQRARRSIGGVQGLLQWQKQRQQLLEQHQARALSTPPRRDFEAKRHSTSSAHAEMMGIMSTSDYEPDRRQSGLEIFVNGFTGNGATEIHNYSDINRPPSSDQERTLILSPRIIQENNFDVSPPHFTKTLVSAIGNEGQNVKFEAVVIGDPLPRVVWSKDGNILKSNERISIWNDNYGKTILNINNIYSNDAGKYCCTAENKAGKACTSAQLVLSAKMIAPDFVERLVSQEVEIGSSLFWTVRTSGDPEPLVKWFRDGIPISTEFGIKNGIQTTKDAPFIYSLRIESLNVVHAGQFTCLLENIAGEARSTADLVVRPKGAPPGKYVHVTKVTQERQENGVAKNEVVILENNENNHF</sequence>
<protein>
    <submittedName>
        <fullName evidence="1">Uncharacterized protein</fullName>
    </submittedName>
</protein>
<name>A0ACB0YG95_MELEN</name>
<proteinExistence type="predicted"/>
<reference evidence="1" key="1">
    <citation type="submission" date="2023-11" db="EMBL/GenBank/DDBJ databases">
        <authorList>
            <person name="Poullet M."/>
        </authorList>
    </citation>
    <scope>NUCLEOTIDE SEQUENCE</scope>
    <source>
        <strain evidence="1">E1834</strain>
    </source>
</reference>
<accession>A0ACB0YG95</accession>